<organism evidence="1 2">
    <name type="scientific">Methanosarcina siciliae C2J</name>
    <dbReference type="NCBI Taxonomy" id="1434118"/>
    <lineage>
        <taxon>Archaea</taxon>
        <taxon>Methanobacteriati</taxon>
        <taxon>Methanobacteriota</taxon>
        <taxon>Stenosarchaea group</taxon>
        <taxon>Methanomicrobia</taxon>
        <taxon>Methanosarcinales</taxon>
        <taxon>Methanosarcinaceae</taxon>
        <taxon>Methanosarcina</taxon>
    </lineage>
</organism>
<dbReference type="Proteomes" id="UP000033123">
    <property type="component" value="Chromosome"/>
</dbReference>
<accession>A0A0E3PME0</accession>
<dbReference type="GeneID" id="24870611"/>
<dbReference type="AlphaFoldDB" id="A0A0E3PME0"/>
<dbReference type="HOGENOM" id="CLU_917072_0_0_2"/>
<protein>
    <submittedName>
        <fullName evidence="1">Uncharacterized protein</fullName>
    </submittedName>
</protein>
<evidence type="ECO:0000313" key="2">
    <source>
        <dbReference type="Proteomes" id="UP000033123"/>
    </source>
</evidence>
<evidence type="ECO:0000313" key="1">
    <source>
        <dbReference type="EMBL" id="AKB35622.1"/>
    </source>
</evidence>
<sequence>MVDVLDSRSVRWAEFVPETTLGTTPSNPTMQAFPGDLVNFKIGGSPELEEYSYLKGPTDMDPLSSGKAIKTGESHSVSVTLKGSGLGMLPYVLCAATSATYTPGTTILPISIGTKVGSEYSVISGCVLQALNLDFKDQKSTAELTLEFLGVDRTDWDTDYIGSGSHAAAPSSAPYTMSSLSSVLYDAADPGDADITLESLKLGISNQINPVIDLTKAYPSKIGNWAYGLRDISLEMGSSCSGVSVQDDVFGGAAHTVAFTLGGKTFTVSNVVWTNAPDVEGGPENLIGMSLSCAPKAARLAIA</sequence>
<reference evidence="1 2" key="1">
    <citation type="submission" date="2014-07" db="EMBL/GenBank/DDBJ databases">
        <title>Methanogenic archaea and the global carbon cycle.</title>
        <authorList>
            <person name="Henriksen J.R."/>
            <person name="Luke J."/>
            <person name="Reinhart S."/>
            <person name="Benedict M.N."/>
            <person name="Youngblut N.D."/>
            <person name="Metcalf M.E."/>
            <person name="Whitaker R.J."/>
            <person name="Metcalf W.W."/>
        </authorList>
    </citation>
    <scope>NUCLEOTIDE SEQUENCE [LARGE SCALE GENOMIC DNA]</scope>
    <source>
        <strain evidence="1 2">C2J</strain>
    </source>
</reference>
<proteinExistence type="predicted"/>
<dbReference type="RefSeq" id="WP_048180664.1">
    <property type="nucleotide sequence ID" value="NZ_CP009508.1"/>
</dbReference>
<gene>
    <name evidence="1" type="ORF">MSSAC_1032</name>
</gene>
<dbReference type="PATRIC" id="fig|1434118.4.peg.1326"/>
<dbReference type="KEGG" id="msj:MSSAC_1032"/>
<dbReference type="EMBL" id="CP009508">
    <property type="protein sequence ID" value="AKB35622.1"/>
    <property type="molecule type" value="Genomic_DNA"/>
</dbReference>
<name>A0A0E3PME0_9EURY</name>
<dbReference type="STRING" id="1434118.MSSAC_1032"/>